<evidence type="ECO:0000313" key="2">
    <source>
        <dbReference type="EMBL" id="KAA8574002.1"/>
    </source>
</evidence>
<protein>
    <submittedName>
        <fullName evidence="2">Uncharacterized protein</fullName>
    </submittedName>
</protein>
<dbReference type="EMBL" id="VICG01000003">
    <property type="protein sequence ID" value="KAA8574002.1"/>
    <property type="molecule type" value="Genomic_DNA"/>
</dbReference>
<organism evidence="2 3">
    <name type="scientific">Monilinia fructicola</name>
    <name type="common">Brown rot fungus</name>
    <name type="synonym">Ciboria fructicola</name>
    <dbReference type="NCBI Taxonomy" id="38448"/>
    <lineage>
        <taxon>Eukaryota</taxon>
        <taxon>Fungi</taxon>
        <taxon>Dikarya</taxon>
        <taxon>Ascomycota</taxon>
        <taxon>Pezizomycotina</taxon>
        <taxon>Leotiomycetes</taxon>
        <taxon>Helotiales</taxon>
        <taxon>Sclerotiniaceae</taxon>
        <taxon>Monilinia</taxon>
    </lineage>
</organism>
<keyword evidence="3" id="KW-1185">Reference proteome</keyword>
<dbReference type="AlphaFoldDB" id="A0A5M9K1Y5"/>
<sequence>MHRPAPSEEFAKVLWEKKMSKVGPPTKRHTTPLHQSKSLFTACVALHTPRFVIFSPPLFSPLTSASRKEREFKRHAK</sequence>
<accession>A0A5M9K1Y5</accession>
<feature type="region of interest" description="Disordered" evidence="1">
    <location>
        <begin position="58"/>
        <end position="77"/>
    </location>
</feature>
<gene>
    <name evidence="2" type="ORF">EYC84_005539</name>
</gene>
<dbReference type="Proteomes" id="UP000322873">
    <property type="component" value="Unassembled WGS sequence"/>
</dbReference>
<reference evidence="2 3" key="1">
    <citation type="submission" date="2019-06" db="EMBL/GenBank/DDBJ databases">
        <title>Genome Sequence of the Brown Rot Fungal Pathogen Monilinia fructicola.</title>
        <authorList>
            <person name="De Miccolis Angelini R.M."/>
            <person name="Landi L."/>
            <person name="Abate D."/>
            <person name="Pollastro S."/>
            <person name="Romanazzi G."/>
            <person name="Faretra F."/>
        </authorList>
    </citation>
    <scope>NUCLEOTIDE SEQUENCE [LARGE SCALE GENOMIC DNA]</scope>
    <source>
        <strain evidence="2 3">Mfrc123</strain>
    </source>
</reference>
<proteinExistence type="predicted"/>
<evidence type="ECO:0000313" key="3">
    <source>
        <dbReference type="Proteomes" id="UP000322873"/>
    </source>
</evidence>
<name>A0A5M9K1Y5_MONFR</name>
<feature type="compositionally biased region" description="Basic and acidic residues" evidence="1">
    <location>
        <begin position="66"/>
        <end position="77"/>
    </location>
</feature>
<evidence type="ECO:0000256" key="1">
    <source>
        <dbReference type="SAM" id="MobiDB-lite"/>
    </source>
</evidence>
<comment type="caution">
    <text evidence="2">The sequence shown here is derived from an EMBL/GenBank/DDBJ whole genome shotgun (WGS) entry which is preliminary data.</text>
</comment>